<dbReference type="InterPro" id="IPR044566">
    <property type="entry name" value="RMV1-like"/>
</dbReference>
<evidence type="ECO:0000256" key="3">
    <source>
        <dbReference type="ARBA" id="ARBA00022475"/>
    </source>
</evidence>
<proteinExistence type="inferred from homology"/>
<evidence type="ECO:0000313" key="11">
    <source>
        <dbReference type="Proteomes" id="UP001429100"/>
    </source>
</evidence>
<evidence type="ECO:0000256" key="4">
    <source>
        <dbReference type="ARBA" id="ARBA00022692"/>
    </source>
</evidence>
<organism evidence="9">
    <name type="scientific">Cryptosporidium hominis</name>
    <dbReference type="NCBI Taxonomy" id="237895"/>
    <lineage>
        <taxon>Eukaryota</taxon>
        <taxon>Sar</taxon>
        <taxon>Alveolata</taxon>
        <taxon>Apicomplexa</taxon>
        <taxon>Conoidasida</taxon>
        <taxon>Coccidia</taxon>
        <taxon>Eucoccidiorida</taxon>
        <taxon>Eimeriorina</taxon>
        <taxon>Cryptosporidiidae</taxon>
        <taxon>Cryptosporidium</taxon>
    </lineage>
</organism>
<feature type="transmembrane region" description="Helical" evidence="8">
    <location>
        <begin position="21"/>
        <end position="39"/>
    </location>
</feature>
<feature type="transmembrane region" description="Helical" evidence="8">
    <location>
        <begin position="94"/>
        <end position="117"/>
    </location>
</feature>
<dbReference type="GO" id="GO:0005886">
    <property type="term" value="C:plasma membrane"/>
    <property type="evidence" value="ECO:0007669"/>
    <property type="project" value="UniProtKB-SubCell"/>
</dbReference>
<feature type="transmembrane region" description="Helical" evidence="8">
    <location>
        <begin position="365"/>
        <end position="384"/>
    </location>
</feature>
<evidence type="ECO:0000256" key="5">
    <source>
        <dbReference type="ARBA" id="ARBA00022989"/>
    </source>
</evidence>
<keyword evidence="4 8" id="KW-0812">Transmembrane</keyword>
<dbReference type="Proteomes" id="UP000199752">
    <property type="component" value="Chromosome 8"/>
</dbReference>
<feature type="transmembrane region" description="Helical" evidence="8">
    <location>
        <begin position="137"/>
        <end position="157"/>
    </location>
</feature>
<feature type="transmembrane region" description="Helical" evidence="8">
    <location>
        <begin position="456"/>
        <end position="473"/>
    </location>
</feature>
<feature type="transmembrane region" description="Helical" evidence="8">
    <location>
        <begin position="51"/>
        <end position="73"/>
    </location>
</feature>
<comment type="similarity">
    <text evidence="7">Belongs to the amino acid-polyamine-organocation (APC) superfamily. Polyamine:cation symporter (PHS) (TC 2.A.3.12) family.</text>
</comment>
<protein>
    <submittedName>
        <fullName evidence="10">Amino acid permease/polyamine transporter I</fullName>
    </submittedName>
</protein>
<dbReference type="VEuPathDB" id="CryptoDB:Chro.80601"/>
<feature type="transmembrane region" description="Helical" evidence="8">
    <location>
        <begin position="433"/>
        <end position="450"/>
    </location>
</feature>
<dbReference type="InterPro" id="IPR002293">
    <property type="entry name" value="AA/rel_permease1"/>
</dbReference>
<feature type="transmembrane region" description="Helical" evidence="8">
    <location>
        <begin position="164"/>
        <end position="186"/>
    </location>
</feature>
<feature type="transmembrane region" description="Helical" evidence="8">
    <location>
        <begin position="338"/>
        <end position="359"/>
    </location>
</feature>
<dbReference type="EMBL" id="LN877954">
    <property type="protein sequence ID" value="CUV08080.1"/>
    <property type="molecule type" value="Genomic_DNA"/>
</dbReference>
<dbReference type="OrthoDB" id="340262at2759"/>
<feature type="transmembrane region" description="Helical" evidence="8">
    <location>
        <begin position="278"/>
        <end position="298"/>
    </location>
</feature>
<dbReference type="Pfam" id="PF13520">
    <property type="entry name" value="AA_permease_2"/>
    <property type="match status" value="1"/>
</dbReference>
<evidence type="ECO:0000256" key="8">
    <source>
        <dbReference type="SAM" id="Phobius"/>
    </source>
</evidence>
<reference evidence="9" key="2">
    <citation type="submission" date="2015-08" db="EMBL/GenBank/DDBJ databases">
        <authorList>
            <person name="Babu N.S."/>
            <person name="Beckwith C.J."/>
            <person name="Beseler K.G."/>
            <person name="Brison A."/>
            <person name="Carone J.V."/>
            <person name="Caskin T.P."/>
            <person name="Diamond M."/>
            <person name="Durham M.E."/>
            <person name="Foxe J.M."/>
            <person name="Go M."/>
            <person name="Henderson B.A."/>
            <person name="Jones I.B."/>
            <person name="McGettigan J.A."/>
            <person name="Micheletti S.J."/>
            <person name="Nasrallah M.E."/>
            <person name="Ortiz D."/>
            <person name="Piller C.R."/>
            <person name="Privatt S.R."/>
            <person name="Schneider S.L."/>
            <person name="Sharp S."/>
            <person name="Smith T.C."/>
            <person name="Stanton J.D."/>
            <person name="Ullery H.E."/>
            <person name="Wilson R.J."/>
            <person name="Serrano M.G."/>
            <person name="Buck G."/>
            <person name="Lee V."/>
            <person name="Wang Y."/>
            <person name="Carvalho R."/>
            <person name="Voegtly L."/>
            <person name="Shi R."/>
            <person name="Duckworth R."/>
            <person name="Johnson A."/>
            <person name="Loviza R."/>
            <person name="Walstead R."/>
            <person name="Shah Z."/>
            <person name="Kiflezghi M."/>
            <person name="Wade K."/>
            <person name="Ball S.L."/>
            <person name="Bradley K.W."/>
            <person name="Asai D.J."/>
            <person name="Bowman C.A."/>
            <person name="Russell D.A."/>
            <person name="Pope W.H."/>
            <person name="Jacobs-Sera D."/>
            <person name="Hendrix R.W."/>
            <person name="Hatfull G.F."/>
        </authorList>
    </citation>
    <scope>NUCLEOTIDE SEQUENCE [LARGE SCALE GENOMIC DNA]</scope>
</reference>
<dbReference type="GO" id="GO:0015203">
    <property type="term" value="F:polyamine transmembrane transporter activity"/>
    <property type="evidence" value="ECO:0007669"/>
    <property type="project" value="UniProtKB-ARBA"/>
</dbReference>
<name>A0A0S4TLC8_CRYHO</name>
<evidence type="ECO:0000256" key="6">
    <source>
        <dbReference type="ARBA" id="ARBA00023136"/>
    </source>
</evidence>
<accession>A0A0S4TLC8</accession>
<dbReference type="VEuPathDB" id="CryptoDB:CHUDEA8_5270"/>
<keyword evidence="3" id="KW-1003">Cell membrane</keyword>
<reference evidence="10 11" key="1">
    <citation type="submission" date="2014-11" db="EMBL/GenBank/DDBJ databases">
        <title>Comparative genomic analysis of Cryptosporidium hominis reveals occurrence of genetic recombination in virulent subtypes.</title>
        <authorList>
            <person name="Guo Y."/>
            <person name="Tang K."/>
            <person name="Frace M."/>
            <person name="Li N."/>
            <person name="Roellig D.M."/>
            <person name="Sammons S."/>
            <person name="Knipe K."/>
            <person name="Rowe L."/>
            <person name="Feng Y."/>
            <person name="Xiao L."/>
        </authorList>
    </citation>
    <scope>NUCLEOTIDE SEQUENCE [LARGE SCALE GENOMIC DNA]</scope>
    <source>
        <strain evidence="10">30976</strain>
    </source>
</reference>
<comment type="subcellular location">
    <subcellularLocation>
        <location evidence="1">Cell membrane</location>
        <topology evidence="1">Multi-pass membrane protein</topology>
    </subcellularLocation>
</comment>
<keyword evidence="6 8" id="KW-0472">Membrane</keyword>
<evidence type="ECO:0000313" key="10">
    <source>
        <dbReference type="EMBL" id="PPS98220.1"/>
    </source>
</evidence>
<dbReference type="PANTHER" id="PTHR45826:SF2">
    <property type="entry name" value="AMINO ACID TRANSPORTER"/>
    <property type="match status" value="1"/>
</dbReference>
<evidence type="ECO:0000256" key="7">
    <source>
        <dbReference type="ARBA" id="ARBA00024041"/>
    </source>
</evidence>
<dbReference type="Gene3D" id="1.20.1740.10">
    <property type="entry name" value="Amino acid/polyamine transporter I"/>
    <property type="match status" value="1"/>
</dbReference>
<dbReference type="AlphaFoldDB" id="A0A0S4TLC8"/>
<dbReference type="VEuPathDB" id="CryptoDB:ChTU502y2012_400fg0075"/>
<evidence type="ECO:0000256" key="1">
    <source>
        <dbReference type="ARBA" id="ARBA00004651"/>
    </source>
</evidence>
<keyword evidence="11" id="KW-1185">Reference proteome</keyword>
<dbReference type="EMBL" id="JTAI01000002">
    <property type="protein sequence ID" value="PPS98220.1"/>
    <property type="molecule type" value="Genomic_DNA"/>
</dbReference>
<dbReference type="VEuPathDB" id="CryptoDB:GY17_00000981"/>
<keyword evidence="2" id="KW-0813">Transport</keyword>
<evidence type="ECO:0000313" key="9">
    <source>
        <dbReference type="EMBL" id="CUV08080.1"/>
    </source>
</evidence>
<sequence>MESNGVNLNNKEWTKKRWMPWITMVFTSFFTVSGGSYGSEVVLPVIGLRNFTLIQICICIFYAIPLILIYEMLNKSFPPNSGPKSWCESIFDPFLAVFLDVLYIFMEIGMLSSYVGVASAYIHSFSRSLKYGAFSTSGQLSISVIVFLLIIAVSLLLTYFDDYIIWMFSVVVAPLIIMVIITFYSIPINSWRTIPDLPKRNQLDWITGLQYVMWLNCGYERSFSPNSKASKGQLTNDRDFKFCLIANAILVSILYILPLWCGCCILNHFNRDGRSFQLGNFFTFSGFLVGGNFLSSMITISACFSSIGCITSDVGLVSQFLIAQWYRIKNIKNYRPSFLQETLVSLGIVMFCSFLTLLINQEHFAAGASTLYGFITLITVIAYLKFLWTIDSKETFPDSEFPLINNENITKPSHILLLNSLYYSKLPLRIKQIIHSTFAIPAIFFTLVIFFTTSSILYLTIILLALFATPIFVPKYNKDHNIKNLRIESSKKFPGVLNLL</sequence>
<evidence type="ECO:0000256" key="2">
    <source>
        <dbReference type="ARBA" id="ARBA00022448"/>
    </source>
</evidence>
<dbReference type="Proteomes" id="UP001429100">
    <property type="component" value="Unassembled WGS sequence"/>
</dbReference>
<gene>
    <name evidence="9" type="ORF">CHUDEA8_5270</name>
    <name evidence="10" type="ORF">GY17_00000981</name>
</gene>
<keyword evidence="5 8" id="KW-1133">Transmembrane helix</keyword>
<dbReference type="PANTHER" id="PTHR45826">
    <property type="entry name" value="POLYAMINE TRANSPORTER PUT1"/>
    <property type="match status" value="1"/>
</dbReference>
<feature type="transmembrane region" description="Helical" evidence="8">
    <location>
        <begin position="244"/>
        <end position="266"/>
    </location>
</feature>
<reference evidence="10 11" key="3">
    <citation type="submission" date="2017-10" db="EMBL/GenBank/DDBJ databases">
        <title>Consistent, comparative and evidence-based genome annotation and re-annotation for the closely-related species, Cryptosporidium parvum, C. hominis and C. tyzzeri.</title>
        <authorList>
            <person name="Baptista R.P."/>
            <person name="Li Y."/>
            <person name="Sateriale A."/>
            <person name="Striepen B."/>
            <person name="Kissinger J.C."/>
        </authorList>
    </citation>
    <scope>NUCLEOTIDE SEQUENCE [LARGE SCALE GENOMIC DNA]</scope>
    <source>
        <strain evidence="10">30976</strain>
    </source>
</reference>